<sequence>MTQHQISTRINGQAAQILLVAVGHIVQFIAPVIAHDDNIALLTHHGYILRNLFHQPRIVAIESLIGKHTDTDALGLIDCRVCLSAPDDTCLR</sequence>
<protein>
    <submittedName>
        <fullName evidence="1">Uncharacterized protein</fullName>
    </submittedName>
</protein>
<evidence type="ECO:0000313" key="1">
    <source>
        <dbReference type="EMBL" id="MPN14195.1"/>
    </source>
</evidence>
<comment type="caution">
    <text evidence="1">The sequence shown here is derived from an EMBL/GenBank/DDBJ whole genome shotgun (WGS) entry which is preliminary data.</text>
</comment>
<reference evidence="1" key="1">
    <citation type="submission" date="2019-08" db="EMBL/GenBank/DDBJ databases">
        <authorList>
            <person name="Kucharzyk K."/>
            <person name="Murdoch R.W."/>
            <person name="Higgins S."/>
            <person name="Loffler F."/>
        </authorList>
    </citation>
    <scope>NUCLEOTIDE SEQUENCE</scope>
</reference>
<accession>A0A645FIE7</accession>
<name>A0A645FIE7_9ZZZZ</name>
<dbReference type="AlphaFoldDB" id="A0A645FIE7"/>
<organism evidence="1">
    <name type="scientific">bioreactor metagenome</name>
    <dbReference type="NCBI Taxonomy" id="1076179"/>
    <lineage>
        <taxon>unclassified sequences</taxon>
        <taxon>metagenomes</taxon>
        <taxon>ecological metagenomes</taxon>
    </lineage>
</organism>
<gene>
    <name evidence="1" type="ORF">SDC9_161521</name>
</gene>
<proteinExistence type="predicted"/>
<dbReference type="EMBL" id="VSSQ01060792">
    <property type="protein sequence ID" value="MPN14195.1"/>
    <property type="molecule type" value="Genomic_DNA"/>
</dbReference>